<dbReference type="GO" id="GO:0016491">
    <property type="term" value="F:oxidoreductase activity"/>
    <property type="evidence" value="ECO:0007669"/>
    <property type="project" value="UniProtKB-KW"/>
</dbReference>
<dbReference type="Gene3D" id="3.40.50.360">
    <property type="match status" value="1"/>
</dbReference>
<keyword evidence="6" id="KW-0560">Oxidoreductase</keyword>
<reference evidence="6" key="1">
    <citation type="submission" date="2024-07" db="EMBL/GenBank/DDBJ databases">
        <title>Identification and characteristics of an arsenic-resistant bacterial isolate, which belongs to a novel species.</title>
        <authorList>
            <person name="Juszczyk A."/>
            <person name="Kowalczyk A."/>
            <person name="Was K."/>
            <person name="Kosowicz W."/>
            <person name="Budzyn A."/>
            <person name="Latowski D."/>
        </authorList>
    </citation>
    <scope>NUCLEOTIDE SEQUENCE</scope>
    <source>
        <strain evidence="6">As8PL</strain>
    </source>
</reference>
<dbReference type="RefSeq" id="WP_368505189.1">
    <property type="nucleotide sequence ID" value="NZ_CP162551.1"/>
</dbReference>
<dbReference type="EMBL" id="CP162551">
    <property type="protein sequence ID" value="XDI37861.1"/>
    <property type="molecule type" value="Genomic_DNA"/>
</dbReference>
<dbReference type="InterPro" id="IPR003680">
    <property type="entry name" value="Flavodoxin_fold"/>
</dbReference>
<evidence type="ECO:0000256" key="3">
    <source>
        <dbReference type="ARBA" id="ARBA00022827"/>
    </source>
</evidence>
<dbReference type="PANTHER" id="PTHR46305:SF3">
    <property type="entry name" value="NADPH:QUINONE OXIDOREDUCTASE MDAB"/>
    <property type="match status" value="1"/>
</dbReference>
<feature type="domain" description="Flavodoxin-like fold" evidence="5">
    <location>
        <begin position="3"/>
        <end position="182"/>
    </location>
</feature>
<dbReference type="EC" id="1.-.-.-" evidence="6"/>
<evidence type="ECO:0000256" key="1">
    <source>
        <dbReference type="ARBA" id="ARBA00001974"/>
    </source>
</evidence>
<protein>
    <submittedName>
        <fullName evidence="6">NAD(P)H-dependent oxidoreductase</fullName>
        <ecNumber evidence="6">1.-.-.-</ecNumber>
    </submittedName>
</protein>
<evidence type="ECO:0000256" key="2">
    <source>
        <dbReference type="ARBA" id="ARBA00022630"/>
    </source>
</evidence>
<dbReference type="SUPFAM" id="SSF52218">
    <property type="entry name" value="Flavoproteins"/>
    <property type="match status" value="1"/>
</dbReference>
<dbReference type="InterPro" id="IPR052397">
    <property type="entry name" value="NADPH-QR_MdaB"/>
</dbReference>
<proteinExistence type="inferred from homology"/>
<keyword evidence="2" id="KW-0285">Flavoprotein</keyword>
<comment type="cofactor">
    <cofactor evidence="1">
        <name>FAD</name>
        <dbReference type="ChEBI" id="CHEBI:57692"/>
    </cofactor>
</comment>
<gene>
    <name evidence="6" type="ORF">AB3N04_05985</name>
</gene>
<name>A0AB39BWZ8_9BACI</name>
<comment type="similarity">
    <text evidence="4">Belongs to the oxidoreductase MdaB family.</text>
</comment>
<organism evidence="6">
    <name type="scientific">Alkalihalophilus sp. As8PL</name>
    <dbReference type="NCBI Taxonomy" id="3237103"/>
    <lineage>
        <taxon>Bacteria</taxon>
        <taxon>Bacillati</taxon>
        <taxon>Bacillota</taxon>
        <taxon>Bacilli</taxon>
        <taxon>Bacillales</taxon>
        <taxon>Bacillaceae</taxon>
        <taxon>Alkalihalophilus</taxon>
    </lineage>
</organism>
<keyword evidence="3" id="KW-0274">FAD</keyword>
<sequence>MRKLLIIKGQDYFERAQGELNNTMSKYIGEFTTNEFEVVLTDIAKGYRVPEEIVKFKCADVIIIQTPIYWFSLPGILKKYIDDVFIPGIFFGKSKRFGQGGKFNKKKYMLSVSWGARESEFKGTKDDFLEGLSEEQVLFPIHKTFEYCGFNKLPTFSIYSSMNLQELDPYITKFQRHLQEHLFFSEEIK</sequence>
<dbReference type="Pfam" id="PF02525">
    <property type="entry name" value="Flavodoxin_2"/>
    <property type="match status" value="1"/>
</dbReference>
<evidence type="ECO:0000259" key="5">
    <source>
        <dbReference type="Pfam" id="PF02525"/>
    </source>
</evidence>
<dbReference type="InterPro" id="IPR029039">
    <property type="entry name" value="Flavoprotein-like_sf"/>
</dbReference>
<dbReference type="PANTHER" id="PTHR46305">
    <property type="match status" value="1"/>
</dbReference>
<accession>A0AB39BWZ8</accession>
<dbReference type="AlphaFoldDB" id="A0AB39BWZ8"/>
<evidence type="ECO:0000256" key="4">
    <source>
        <dbReference type="ARBA" id="ARBA00037981"/>
    </source>
</evidence>
<evidence type="ECO:0000313" key="6">
    <source>
        <dbReference type="EMBL" id="XDI37861.1"/>
    </source>
</evidence>